<dbReference type="EMBL" id="CP095071">
    <property type="protein sequence ID" value="UOQ85483.1"/>
    <property type="molecule type" value="Genomic_DNA"/>
</dbReference>
<dbReference type="HAMAP" id="MF_00910">
    <property type="entry name" value="FtsL"/>
    <property type="match status" value="1"/>
</dbReference>
<comment type="subcellular location">
    <subcellularLocation>
        <location evidence="7">Cell membrane</location>
        <topology evidence="7">Single-pass type II membrane protein</topology>
    </subcellularLocation>
    <text evidence="7">Localizes to the division septum where it forms a ring structure.</text>
</comment>
<keyword evidence="9" id="KW-0175">Coiled coil</keyword>
<name>A0ABY4GM83_9BACI</name>
<accession>A0ABY4GM83</accession>
<keyword evidence="3 7" id="KW-0812">Transmembrane</keyword>
<reference evidence="10 11" key="1">
    <citation type="submission" date="2022-04" db="EMBL/GenBank/DDBJ databases">
        <title>Gracilibacillus sp. isolated from saltern.</title>
        <authorList>
            <person name="Won M."/>
            <person name="Lee C.-M."/>
            <person name="Woen H.-Y."/>
            <person name="Kwon S.-W."/>
        </authorList>
    </citation>
    <scope>NUCLEOTIDE SEQUENCE [LARGE SCALE GENOMIC DNA]</scope>
    <source>
        <strain evidence="10 11">SSPM10-3</strain>
    </source>
</reference>
<protein>
    <recommendedName>
        <fullName evidence="7 8">Cell division protein FtsL</fullName>
    </recommendedName>
</protein>
<evidence type="ECO:0000256" key="3">
    <source>
        <dbReference type="ARBA" id="ARBA00022692"/>
    </source>
</evidence>
<keyword evidence="11" id="KW-1185">Reference proteome</keyword>
<dbReference type="RefSeq" id="WP_244744782.1">
    <property type="nucleotide sequence ID" value="NZ_CP095071.1"/>
</dbReference>
<evidence type="ECO:0000256" key="8">
    <source>
        <dbReference type="NCBIfam" id="TIGR02209"/>
    </source>
</evidence>
<evidence type="ECO:0000256" key="6">
    <source>
        <dbReference type="ARBA" id="ARBA00023306"/>
    </source>
</evidence>
<evidence type="ECO:0000256" key="4">
    <source>
        <dbReference type="ARBA" id="ARBA00022989"/>
    </source>
</evidence>
<evidence type="ECO:0000256" key="2">
    <source>
        <dbReference type="ARBA" id="ARBA00022618"/>
    </source>
</evidence>
<feature type="coiled-coil region" evidence="9">
    <location>
        <begin position="58"/>
        <end position="85"/>
    </location>
</feature>
<evidence type="ECO:0000256" key="5">
    <source>
        <dbReference type="ARBA" id="ARBA00023136"/>
    </source>
</evidence>
<comment type="similarity">
    <text evidence="7">Belongs to the FtsL family.</text>
</comment>
<proteinExistence type="inferred from homology"/>
<sequence length="126" mass="14490">MSSQHARVFHSQEQVQHPVHQPNVVRKKVKVQKRWVTRGEKFMYILFAAITLSFSTYIVTYSSSLDQLNRNIDTLNTQIEEQSVHNANLTYKVKELSQPQRIIANAKEHGLKVGNTQVKQASEVTD</sequence>
<keyword evidence="5 7" id="KW-0472">Membrane</keyword>
<feature type="transmembrane region" description="Helical" evidence="7">
    <location>
        <begin position="42"/>
        <end position="61"/>
    </location>
</feature>
<evidence type="ECO:0000313" key="10">
    <source>
        <dbReference type="EMBL" id="UOQ85483.1"/>
    </source>
</evidence>
<evidence type="ECO:0000256" key="9">
    <source>
        <dbReference type="SAM" id="Coils"/>
    </source>
</evidence>
<organism evidence="10 11">
    <name type="scientific">Gracilibacillus salinarum</name>
    <dbReference type="NCBI Taxonomy" id="2932255"/>
    <lineage>
        <taxon>Bacteria</taxon>
        <taxon>Bacillati</taxon>
        <taxon>Bacillota</taxon>
        <taxon>Bacilli</taxon>
        <taxon>Bacillales</taxon>
        <taxon>Bacillaceae</taxon>
        <taxon>Gracilibacillus</taxon>
    </lineage>
</organism>
<comment type="function">
    <text evidence="7">Essential cell division protein.</text>
</comment>
<dbReference type="GO" id="GO:0051301">
    <property type="term" value="P:cell division"/>
    <property type="evidence" value="ECO:0007669"/>
    <property type="project" value="UniProtKB-KW"/>
</dbReference>
<keyword evidence="4 7" id="KW-1133">Transmembrane helix</keyword>
<gene>
    <name evidence="7 10" type="primary">ftsL</name>
    <name evidence="10" type="ORF">MUN87_00825</name>
</gene>
<dbReference type="Proteomes" id="UP000831537">
    <property type="component" value="Chromosome"/>
</dbReference>
<keyword evidence="1 7" id="KW-1003">Cell membrane</keyword>
<keyword evidence="2 7" id="KW-0132">Cell division</keyword>
<evidence type="ECO:0000313" key="11">
    <source>
        <dbReference type="Proteomes" id="UP000831537"/>
    </source>
</evidence>
<dbReference type="NCBIfam" id="TIGR02209">
    <property type="entry name" value="ftsL_broad"/>
    <property type="match status" value="1"/>
</dbReference>
<evidence type="ECO:0000256" key="1">
    <source>
        <dbReference type="ARBA" id="ARBA00022475"/>
    </source>
</evidence>
<dbReference type="InterPro" id="IPR011922">
    <property type="entry name" value="Cell_div_FtsL"/>
</dbReference>
<evidence type="ECO:0000256" key="7">
    <source>
        <dbReference type="HAMAP-Rule" id="MF_00910"/>
    </source>
</evidence>
<keyword evidence="6 7" id="KW-0131">Cell cycle</keyword>